<dbReference type="SUPFAM" id="SSF53474">
    <property type="entry name" value="alpha/beta-Hydrolases"/>
    <property type="match status" value="1"/>
</dbReference>
<dbReference type="KEGG" id="tvo:TVG1496158"/>
<dbReference type="PANTHER" id="PTHR48098:SF3">
    <property type="entry name" value="IRON(III) ENTEROBACTIN ESTERASE"/>
    <property type="match status" value="1"/>
</dbReference>
<dbReference type="OrthoDB" id="39489at2157"/>
<dbReference type="GeneID" id="1442136"/>
<gene>
    <name evidence="1" type="ORF">TVG1496158</name>
</gene>
<dbReference type="Proteomes" id="UP000001017">
    <property type="component" value="Chromosome"/>
</dbReference>
<dbReference type="PhylomeDB" id="Q978G8"/>
<dbReference type="ESTHER" id="thevo-TV1447">
    <property type="family name" value="A85-Feruloyl-Esterase"/>
</dbReference>
<evidence type="ECO:0000313" key="1">
    <source>
        <dbReference type="EMBL" id="BAB60589.1"/>
    </source>
</evidence>
<dbReference type="RefSeq" id="WP_010917678.1">
    <property type="nucleotide sequence ID" value="NC_002689.2"/>
</dbReference>
<name>Q978G8_THEVO</name>
<evidence type="ECO:0000313" key="2">
    <source>
        <dbReference type="Proteomes" id="UP000001017"/>
    </source>
</evidence>
<dbReference type="PaxDb" id="273116-14325686"/>
<dbReference type="InterPro" id="IPR050583">
    <property type="entry name" value="Mycobacterial_A85_antigen"/>
</dbReference>
<dbReference type="DNASU" id="1442136"/>
<proteinExistence type="predicted"/>
<dbReference type="PANTHER" id="PTHR48098">
    <property type="entry name" value="ENTEROCHELIN ESTERASE-RELATED"/>
    <property type="match status" value="1"/>
</dbReference>
<dbReference type="EMBL" id="BA000011">
    <property type="protein sequence ID" value="BAB60589.1"/>
    <property type="molecule type" value="Genomic_DNA"/>
</dbReference>
<dbReference type="InterPro" id="IPR029058">
    <property type="entry name" value="AB_hydrolase_fold"/>
</dbReference>
<dbReference type="Pfam" id="PF00756">
    <property type="entry name" value="Esterase"/>
    <property type="match status" value="1"/>
</dbReference>
<dbReference type="Gene3D" id="3.40.50.1820">
    <property type="entry name" value="alpha/beta hydrolase"/>
    <property type="match status" value="1"/>
</dbReference>
<protein>
    <submittedName>
        <fullName evidence="1">TVG1496158 protein</fullName>
    </submittedName>
</protein>
<dbReference type="InterPro" id="IPR000801">
    <property type="entry name" value="Esterase-like"/>
</dbReference>
<accession>Q978G8</accession>
<reference evidence="1 2" key="1">
    <citation type="journal article" date="1999" name="Proc. Jpn. Acad.">
        <title>Determination of the complete genomic DNA sequence of Thermoplasma volvanium GSS1.</title>
        <authorList>
            <person name="Kawashima T."/>
            <person name="Yamamoto Y."/>
            <person name="Aramaki H."/>
            <person name="Nunoshiba T."/>
            <person name="Kawamoto T."/>
            <person name="Watanabe K."/>
            <person name="Yamazaki M."/>
            <person name="Kanehori K."/>
            <person name="Amano N."/>
            <person name="Ohya Y."/>
            <person name="Makino K."/>
            <person name="Suzuki M."/>
        </authorList>
    </citation>
    <scope>NUCLEOTIDE SEQUENCE [LARGE SCALE GENOMIC DNA]</scope>
    <source>
        <strain evidence="2">ATCC 51530 / DSM 4299 / JCM 9571 / NBRC 15438 / GSS1</strain>
    </source>
</reference>
<dbReference type="HOGENOM" id="CLU_037618_0_1_2"/>
<dbReference type="AlphaFoldDB" id="Q978G8"/>
<sequence length="313" mass="35905">MKTEIVEIESECLKDNFLKDDWKRQILVYRPDDAEGGLPLFIELAGTNWRPRTHNKFSLIIEKLFSSGLKAVVLNPNFSTRYNMNQYLNSPAVGSYEDFIVKELIPYFKDKYGTDHTALFGKSSGGFGSYTLAARHPDIIDGFADHFGDSCFFYLYADDMAAAFRYIQRHGKSESVKMLTSHMPSDDEMKVLNVIGSSAFYSPDMNDVNGFDLPFDEDTGELIEDVWQRWVQFDPAKNVLKYSGALKKMKAIYLDVGTNDEYKLYIGTRALHKKLGLANIDHYYEEFNGGHFGNSERYLYSLPFLYRKLNDTA</sequence>
<dbReference type="STRING" id="273116.gene:9382259"/>
<dbReference type="eggNOG" id="arCOG05356">
    <property type="taxonomic scope" value="Archaea"/>
</dbReference>
<organism evidence="1 2">
    <name type="scientific">Thermoplasma volcanium (strain ATCC 51530 / DSM 4299 / JCM 9571 / NBRC 15438 / GSS1)</name>
    <dbReference type="NCBI Taxonomy" id="273116"/>
    <lineage>
        <taxon>Archaea</taxon>
        <taxon>Methanobacteriati</taxon>
        <taxon>Thermoplasmatota</taxon>
        <taxon>Thermoplasmata</taxon>
        <taxon>Thermoplasmatales</taxon>
        <taxon>Thermoplasmataceae</taxon>
        <taxon>Thermoplasma</taxon>
    </lineage>
</organism>
<keyword evidence="2" id="KW-1185">Reference proteome</keyword>
<reference evidence="1 2" key="2">
    <citation type="journal article" date="2000" name="Proc. Natl. Acad. Sci. U.S.A.">
        <title>Archaeal adaptation to higher temperatures revealed by genomic sequence of Thermoplasma volcanium.</title>
        <authorList>
            <person name="Kawashima T."/>
            <person name="Amano N."/>
            <person name="Koike H."/>
            <person name="Makino S."/>
            <person name="Higuchi S."/>
            <person name="Kawashima-Ohya Y."/>
            <person name="Watanabe K."/>
            <person name="Yamazaki M."/>
            <person name="Kanehori K."/>
            <person name="Kawamoto T."/>
            <person name="Nunoshiba T."/>
            <person name="Yamamoto Y."/>
            <person name="Aramaki H."/>
            <person name="Makino K."/>
            <person name="Suzuki M."/>
        </authorList>
    </citation>
    <scope>NUCLEOTIDE SEQUENCE [LARGE SCALE GENOMIC DNA]</scope>
    <source>
        <strain evidence="2">ATCC 51530 / DSM 4299 / JCM 9571 / NBRC 15438 / GSS1</strain>
    </source>
</reference>